<sequence>MSYVPTIEDIAYLAMHQPDKFTSAEQTLRSMSHALRNGNGNVDQTTQVTVRRHYANYQLNGGQPLTESPIPRTSGSAEEDGPDTEFAATCVQCTQDDGCCIKAGSVIDKSHPSRKVEWPPVDGATTLLVVAELQGTQLISDVLVNWEGEENCLAGRSDKPCLLTSGLADGRHQITESTSEASVAYQQHLSLALALGDFIPHDVTLALLAFDSLMSLNALNNQGGRASFQPNQCWPGKDVKEALTVIPYPCTKLDGDVTLAVETSFMTHGVSAQVEAKGTLSGQYGRYELTLEGSADSTGHSQESIPRENDAPGLVGMIVNTIQTMDRYISMGSSNDGIRRNSSNMGSGVILSKSLTFQPTGFELAPVAGSPDLEVKIGSLNSTLSVGVTGRIDLIEAVSAALLSPAGRDMVQNARARMEAGENVNATIQGNLQLSAMGSLTHTVNGSGGESVATYRIPASGEPSEAIFNGIAQEFTGELKILGLAELKLHVEGRVFILSAQAGARGSIHTSWTWEVRSRDGVREKRYIFEGVKVSGEAYAEVDFRRGEDTDDSQSLGIESQTGLADSRLEGEAQVSDLFDRVRSAIDNSNRQAAGDIEGFNPNPRGDDGNGKTIWEPDPKEPEWVPF</sequence>
<dbReference type="EMBL" id="JABFTV010000004">
    <property type="protein sequence ID" value="MCE8024171.1"/>
    <property type="molecule type" value="Genomic_DNA"/>
</dbReference>
<protein>
    <submittedName>
        <fullName evidence="2">Uncharacterized protein</fullName>
    </submittedName>
</protein>
<gene>
    <name evidence="2" type="ORF">HOP59_08515</name>
</gene>
<keyword evidence="3" id="KW-1185">Reference proteome</keyword>
<dbReference type="Proteomes" id="UP001320272">
    <property type="component" value="Unassembled WGS sequence"/>
</dbReference>
<feature type="compositionally biased region" description="Polar residues" evidence="1">
    <location>
        <begin position="60"/>
        <end position="76"/>
    </location>
</feature>
<dbReference type="RefSeq" id="WP_234253561.1">
    <property type="nucleotide sequence ID" value="NZ_JABFTV010000004.1"/>
</dbReference>
<comment type="caution">
    <text evidence="2">The sequence shown here is derived from an EMBL/GenBank/DDBJ whole genome shotgun (WGS) entry which is preliminary data.</text>
</comment>
<evidence type="ECO:0000256" key="1">
    <source>
        <dbReference type="SAM" id="MobiDB-lite"/>
    </source>
</evidence>
<name>A0ABS9ARA7_9GAMM</name>
<feature type="region of interest" description="Disordered" evidence="1">
    <location>
        <begin position="60"/>
        <end position="83"/>
    </location>
</feature>
<feature type="compositionally biased region" description="Basic and acidic residues" evidence="1">
    <location>
        <begin position="605"/>
        <end position="627"/>
    </location>
</feature>
<accession>A0ABS9ARA7</accession>
<proteinExistence type="predicted"/>
<evidence type="ECO:0000313" key="3">
    <source>
        <dbReference type="Proteomes" id="UP001320272"/>
    </source>
</evidence>
<evidence type="ECO:0000313" key="2">
    <source>
        <dbReference type="EMBL" id="MCE8024171.1"/>
    </source>
</evidence>
<organism evidence="2 3">
    <name type="scientific">Billgrantia aerodenitrificans</name>
    <dbReference type="NCBI Taxonomy" id="2733483"/>
    <lineage>
        <taxon>Bacteria</taxon>
        <taxon>Pseudomonadati</taxon>
        <taxon>Pseudomonadota</taxon>
        <taxon>Gammaproteobacteria</taxon>
        <taxon>Oceanospirillales</taxon>
        <taxon>Halomonadaceae</taxon>
        <taxon>Billgrantia</taxon>
    </lineage>
</organism>
<reference evidence="2 3" key="1">
    <citation type="journal article" date="2021" name="Front. Microbiol.">
        <title>Aerobic Denitrification and Heterotrophic Sulfur Oxidation in the Genus Halomonas Revealed by Six Novel Species Characterizations and Genome-Based Analysis.</title>
        <authorList>
            <person name="Wang L."/>
            <person name="Shao Z."/>
        </authorList>
    </citation>
    <scope>NUCLEOTIDE SEQUENCE [LARGE SCALE GENOMIC DNA]</scope>
    <source>
        <strain evidence="2 3">MCCC 1A11058</strain>
    </source>
</reference>
<feature type="region of interest" description="Disordered" evidence="1">
    <location>
        <begin position="587"/>
        <end position="627"/>
    </location>
</feature>